<evidence type="ECO:0000256" key="5">
    <source>
        <dbReference type="ARBA" id="ARBA00022840"/>
    </source>
</evidence>
<evidence type="ECO:0000259" key="11">
    <source>
        <dbReference type="PROSITE" id="PS51827"/>
    </source>
</evidence>
<feature type="region of interest" description="Disordered" evidence="8">
    <location>
        <begin position="107"/>
        <end position="129"/>
    </location>
</feature>
<dbReference type="Pfam" id="PF01424">
    <property type="entry name" value="R3H"/>
    <property type="match status" value="1"/>
</dbReference>
<protein>
    <submittedName>
        <fullName evidence="13">NF-kappa-B-repressing factor-like</fullName>
    </submittedName>
</protein>
<dbReference type="PROSITE" id="PS51061">
    <property type="entry name" value="R3H"/>
    <property type="match status" value="1"/>
</dbReference>
<dbReference type="Gene3D" id="3.30.1370.50">
    <property type="entry name" value="R3H-like domain"/>
    <property type="match status" value="1"/>
</dbReference>
<dbReference type="GO" id="GO:0004386">
    <property type="term" value="F:helicase activity"/>
    <property type="evidence" value="ECO:0007669"/>
    <property type="project" value="UniProtKB-KW"/>
</dbReference>
<gene>
    <name evidence="13" type="primary">LOC111125961</name>
</gene>
<evidence type="ECO:0000256" key="2">
    <source>
        <dbReference type="ARBA" id="ARBA00022741"/>
    </source>
</evidence>
<evidence type="ECO:0000259" key="10">
    <source>
        <dbReference type="PROSITE" id="PS51061"/>
    </source>
</evidence>
<keyword evidence="3" id="KW-0378">Hydrolase</keyword>
<keyword evidence="4" id="KW-0347">Helicase</keyword>
<dbReference type="InterPro" id="IPR000467">
    <property type="entry name" value="G_patch_dom"/>
</dbReference>
<evidence type="ECO:0000256" key="1">
    <source>
        <dbReference type="ARBA" id="ARBA00004123"/>
    </source>
</evidence>
<feature type="domain" description="XRN2-binding (XTBD)" evidence="11">
    <location>
        <begin position="15"/>
        <end position="99"/>
    </location>
</feature>
<keyword evidence="2" id="KW-0547">Nucleotide-binding</keyword>
<dbReference type="SMART" id="SM00443">
    <property type="entry name" value="G_patch"/>
    <property type="match status" value="1"/>
</dbReference>
<evidence type="ECO:0000256" key="4">
    <source>
        <dbReference type="ARBA" id="ARBA00022806"/>
    </source>
</evidence>
<keyword evidence="12" id="KW-1185">Reference proteome</keyword>
<evidence type="ECO:0000256" key="8">
    <source>
        <dbReference type="SAM" id="MobiDB-lite"/>
    </source>
</evidence>
<dbReference type="Proteomes" id="UP000694844">
    <property type="component" value="Chromosome 3"/>
</dbReference>
<dbReference type="PANTHER" id="PTHR48430">
    <property type="entry name" value="PARTNER OF XRN-2 PROTEIN 1"/>
    <property type="match status" value="1"/>
</dbReference>
<dbReference type="FunFam" id="3.30.1370.50:FF:000002">
    <property type="entry name" value="Immunoglobulin mu DNA-binding protein 2"/>
    <property type="match status" value="1"/>
</dbReference>
<evidence type="ECO:0000313" key="12">
    <source>
        <dbReference type="Proteomes" id="UP000694844"/>
    </source>
</evidence>
<dbReference type="GO" id="GO:0005524">
    <property type="term" value="F:ATP binding"/>
    <property type="evidence" value="ECO:0007669"/>
    <property type="project" value="UniProtKB-KW"/>
</dbReference>
<dbReference type="AlphaFoldDB" id="A0A8B8DE64"/>
<dbReference type="KEGG" id="cvn:111125961"/>
<dbReference type="RefSeq" id="XP_022325980.1">
    <property type="nucleotide sequence ID" value="XM_022470272.1"/>
</dbReference>
<evidence type="ECO:0000256" key="6">
    <source>
        <dbReference type="ARBA" id="ARBA00022884"/>
    </source>
</evidence>
<reference evidence="13" key="1">
    <citation type="submission" date="2025-08" db="UniProtKB">
        <authorList>
            <consortium name="RefSeq"/>
        </authorList>
    </citation>
    <scope>IDENTIFICATION</scope>
    <source>
        <tissue evidence="13">Whole sample</tissue>
    </source>
</reference>
<evidence type="ECO:0000256" key="7">
    <source>
        <dbReference type="ARBA" id="ARBA00023242"/>
    </source>
</evidence>
<dbReference type="InterPro" id="IPR034071">
    <property type="entry name" value="R3H_NRF"/>
</dbReference>
<keyword evidence="5" id="KW-0067">ATP-binding</keyword>
<dbReference type="GeneID" id="111125961"/>
<dbReference type="InterPro" id="IPR021859">
    <property type="entry name" value="XTBD"/>
</dbReference>
<proteinExistence type="predicted"/>
<organism evidence="12 13">
    <name type="scientific">Crassostrea virginica</name>
    <name type="common">Eastern oyster</name>
    <dbReference type="NCBI Taxonomy" id="6565"/>
    <lineage>
        <taxon>Eukaryota</taxon>
        <taxon>Metazoa</taxon>
        <taxon>Spiralia</taxon>
        <taxon>Lophotrochozoa</taxon>
        <taxon>Mollusca</taxon>
        <taxon>Bivalvia</taxon>
        <taxon>Autobranchia</taxon>
        <taxon>Pteriomorphia</taxon>
        <taxon>Ostreida</taxon>
        <taxon>Ostreoidea</taxon>
        <taxon>Ostreidae</taxon>
        <taxon>Crassostrea</taxon>
    </lineage>
</organism>
<dbReference type="SMART" id="SM00393">
    <property type="entry name" value="R3H"/>
    <property type="match status" value="1"/>
</dbReference>
<dbReference type="Pfam" id="PF01585">
    <property type="entry name" value="G-patch"/>
    <property type="match status" value="1"/>
</dbReference>
<dbReference type="Pfam" id="PF11952">
    <property type="entry name" value="XTBD"/>
    <property type="match status" value="1"/>
</dbReference>
<evidence type="ECO:0000259" key="9">
    <source>
        <dbReference type="PROSITE" id="PS50174"/>
    </source>
</evidence>
<keyword evidence="7" id="KW-0539">Nucleus</keyword>
<dbReference type="OrthoDB" id="2359216at2759"/>
<dbReference type="InterPro" id="IPR001374">
    <property type="entry name" value="R3H_dom"/>
</dbReference>
<feature type="domain" description="G-patch" evidence="9">
    <location>
        <begin position="479"/>
        <end position="529"/>
    </location>
</feature>
<dbReference type="GO" id="GO:0003677">
    <property type="term" value="F:DNA binding"/>
    <property type="evidence" value="ECO:0007669"/>
    <property type="project" value="UniProtKB-ARBA"/>
</dbReference>
<name>A0A8B8DE64_CRAVI</name>
<comment type="subcellular location">
    <subcellularLocation>
        <location evidence="1">Nucleus</location>
    </subcellularLocation>
</comment>
<dbReference type="GO" id="GO:0005634">
    <property type="term" value="C:nucleus"/>
    <property type="evidence" value="ECO:0007669"/>
    <property type="project" value="UniProtKB-SubCell"/>
</dbReference>
<dbReference type="SUPFAM" id="SSF82708">
    <property type="entry name" value="R3H domain"/>
    <property type="match status" value="1"/>
</dbReference>
<dbReference type="PROSITE" id="PS50174">
    <property type="entry name" value="G_PATCH"/>
    <property type="match status" value="1"/>
</dbReference>
<evidence type="ECO:0000313" key="13">
    <source>
        <dbReference type="RefSeq" id="XP_022325980.1"/>
    </source>
</evidence>
<dbReference type="CDD" id="cd02640">
    <property type="entry name" value="R3H_NRF"/>
    <property type="match status" value="1"/>
</dbReference>
<dbReference type="PROSITE" id="PS51827">
    <property type="entry name" value="XTBD"/>
    <property type="match status" value="1"/>
</dbReference>
<evidence type="ECO:0000256" key="3">
    <source>
        <dbReference type="ARBA" id="ARBA00022801"/>
    </source>
</evidence>
<dbReference type="GO" id="GO:0016787">
    <property type="term" value="F:hydrolase activity"/>
    <property type="evidence" value="ECO:0007669"/>
    <property type="project" value="UniProtKB-KW"/>
</dbReference>
<dbReference type="InterPro" id="IPR036867">
    <property type="entry name" value="R3H_dom_sf"/>
</dbReference>
<dbReference type="PANTHER" id="PTHR48430:SF1">
    <property type="entry name" value="PARTNER OF XRN-2 PROTEIN 1"/>
    <property type="match status" value="1"/>
</dbReference>
<feature type="compositionally biased region" description="Basic and acidic residues" evidence="8">
    <location>
        <begin position="107"/>
        <end position="120"/>
    </location>
</feature>
<sequence>MAASHISEASISYIVEEFRSPYESRTEWALRRAFMIANYNRVKMESLVCLANCYLNIEMYGCRYPPLVMAQIKEMSCNVNLNPSQTENLPLRKKGIETVQFVKESDTKESNLVNNKKEKSGTTSDPESMLQCTEKKTSTHHNFHFVKASSEFHSTDVAKESVKQKLLREEFLADCQPQPVVHPNVSAQNPNQKTGLGFIKKEKLVDMGPEMQTNSFISEIDNQFHAFANHYASYKKKHPLRSPVDIFHMVGTKTKMKIDTQFSDLSVKGQHKFACTLFIENVGVATGQDSNKKGAKNKAFEIGQEKLTRKFIKVVRVNPEKQELQAFDEAPEEQPGFIKEEAMETAEVATKNKPQKRKQSELHGDLTRFIIFETANVTQNATSVLKTSADMNHANLEYDFHMDMSGTRCRVLLDGHNLVEYMGTTKASSKSVASEKALERLQQICWTIKIKQAVDASESEVSRDEVMGEIQKQVSTISDDNIGSRLLKKMGWTGGGVGAEGNKGLAEPVAVTLTDHILLNREGLGLHADHAKAMVDFKKKITEVIDNYAKSEKQEDLAFSPEFSKEERAFIHQYSQKLGLKTQSRGSGSERYLTICRKRSVTQLFDHIMEEGGATNKYQLIPPLYDS</sequence>
<accession>A0A8B8DE64</accession>
<dbReference type="GO" id="GO:0003723">
    <property type="term" value="F:RNA binding"/>
    <property type="evidence" value="ECO:0007669"/>
    <property type="project" value="UniProtKB-KW"/>
</dbReference>
<feature type="domain" description="R3H" evidence="10">
    <location>
        <begin position="535"/>
        <end position="599"/>
    </location>
</feature>
<keyword evidence="6" id="KW-0694">RNA-binding</keyword>